<dbReference type="InterPro" id="IPR002293">
    <property type="entry name" value="AA/rel_permease1"/>
</dbReference>
<evidence type="ECO:0000256" key="2">
    <source>
        <dbReference type="ARBA" id="ARBA00022475"/>
    </source>
</evidence>
<dbReference type="Gene3D" id="1.20.1740.10">
    <property type="entry name" value="Amino acid/polyamine transporter I"/>
    <property type="match status" value="1"/>
</dbReference>
<evidence type="ECO:0000256" key="6">
    <source>
        <dbReference type="SAM" id="Phobius"/>
    </source>
</evidence>
<feature type="transmembrane region" description="Helical" evidence="6">
    <location>
        <begin position="145"/>
        <end position="163"/>
    </location>
</feature>
<feature type="transmembrane region" description="Helical" evidence="6">
    <location>
        <begin position="112"/>
        <end position="130"/>
    </location>
</feature>
<sequence length="164" mass="17965">HLSWTIRAAEVPLRAAAYKSFPGICARQNAQGAPSASLWLTNICVQICLVLIWLTGSDYNTLLTIASEMILVPYFLVGAFLLKIATRPLHRAVGIGACIYGLWLLYASGPMHLLLSVVLYAPGLLVFLYARRTHKHDNVLNRQEVVLIGLLLVAAVPATWMLVG</sequence>
<protein>
    <submittedName>
        <fullName evidence="7">Arginine:ornithine antiporter</fullName>
    </submittedName>
</protein>
<keyword evidence="4 6" id="KW-1133">Transmembrane helix</keyword>
<reference evidence="7 8" key="1">
    <citation type="submission" date="2018-03" db="EMBL/GenBank/DDBJ databases">
        <title>Non-Typhoidal Salmonella genome sequencing and assembly.</title>
        <authorList>
            <person name="Matchawe C."/>
        </authorList>
    </citation>
    <scope>NUCLEOTIDE SEQUENCE [LARGE SCALE GENOMIC DNA]</scope>
    <source>
        <strain evidence="7 8">35dea</strain>
    </source>
</reference>
<evidence type="ECO:0000313" key="8">
    <source>
        <dbReference type="Proteomes" id="UP000298491"/>
    </source>
</evidence>
<proteinExistence type="predicted"/>
<evidence type="ECO:0000313" key="7">
    <source>
        <dbReference type="EMBL" id="TGC97114.1"/>
    </source>
</evidence>
<feature type="transmembrane region" description="Helical" evidence="6">
    <location>
        <begin position="36"/>
        <end position="56"/>
    </location>
</feature>
<dbReference type="EMBL" id="PYKB01000523">
    <property type="protein sequence ID" value="TGC97114.1"/>
    <property type="molecule type" value="Genomic_DNA"/>
</dbReference>
<accession>A0A659R577</accession>
<dbReference type="GO" id="GO:0005886">
    <property type="term" value="C:plasma membrane"/>
    <property type="evidence" value="ECO:0007669"/>
    <property type="project" value="UniProtKB-SubCell"/>
</dbReference>
<organism evidence="7 8">
    <name type="scientific">Salmonella enterica subsp. enterica serovar Wilhelmsburg</name>
    <dbReference type="NCBI Taxonomy" id="1960126"/>
    <lineage>
        <taxon>Bacteria</taxon>
        <taxon>Pseudomonadati</taxon>
        <taxon>Pseudomonadota</taxon>
        <taxon>Gammaproteobacteria</taxon>
        <taxon>Enterobacterales</taxon>
        <taxon>Enterobacteriaceae</taxon>
        <taxon>Salmonella</taxon>
    </lineage>
</organism>
<keyword evidence="2" id="KW-1003">Cell membrane</keyword>
<dbReference type="PANTHER" id="PTHR42770">
    <property type="entry name" value="AMINO ACID TRANSPORTER-RELATED"/>
    <property type="match status" value="1"/>
</dbReference>
<feature type="transmembrane region" description="Helical" evidence="6">
    <location>
        <begin position="89"/>
        <end position="106"/>
    </location>
</feature>
<dbReference type="GO" id="GO:0022857">
    <property type="term" value="F:transmembrane transporter activity"/>
    <property type="evidence" value="ECO:0007669"/>
    <property type="project" value="InterPro"/>
</dbReference>
<dbReference type="Pfam" id="PF13520">
    <property type="entry name" value="AA_permease_2"/>
    <property type="match status" value="1"/>
</dbReference>
<dbReference type="InterPro" id="IPR050367">
    <property type="entry name" value="APC_superfamily"/>
</dbReference>
<evidence type="ECO:0000256" key="3">
    <source>
        <dbReference type="ARBA" id="ARBA00022692"/>
    </source>
</evidence>
<dbReference type="Proteomes" id="UP000298491">
    <property type="component" value="Unassembled WGS sequence"/>
</dbReference>
<comment type="caution">
    <text evidence="7">The sequence shown here is derived from an EMBL/GenBank/DDBJ whole genome shotgun (WGS) entry which is preliminary data.</text>
</comment>
<comment type="subcellular location">
    <subcellularLocation>
        <location evidence="1">Cell membrane</location>
        <topology evidence="1">Multi-pass membrane protein</topology>
    </subcellularLocation>
</comment>
<evidence type="ECO:0000256" key="5">
    <source>
        <dbReference type="ARBA" id="ARBA00023136"/>
    </source>
</evidence>
<name>A0A659R577_SALET</name>
<dbReference type="PANTHER" id="PTHR42770:SF4">
    <property type="entry name" value="ARGININE_ORNITHINE ANTIPORTER-RELATED"/>
    <property type="match status" value="1"/>
</dbReference>
<feature type="non-terminal residue" evidence="7">
    <location>
        <position position="1"/>
    </location>
</feature>
<evidence type="ECO:0000256" key="4">
    <source>
        <dbReference type="ARBA" id="ARBA00022989"/>
    </source>
</evidence>
<feature type="transmembrane region" description="Helical" evidence="6">
    <location>
        <begin position="62"/>
        <end position="82"/>
    </location>
</feature>
<gene>
    <name evidence="7" type="ORF">C9F09_07035</name>
</gene>
<keyword evidence="5 6" id="KW-0472">Membrane</keyword>
<evidence type="ECO:0000256" key="1">
    <source>
        <dbReference type="ARBA" id="ARBA00004651"/>
    </source>
</evidence>
<dbReference type="AlphaFoldDB" id="A0A659R577"/>
<keyword evidence="3 6" id="KW-0812">Transmembrane</keyword>